<gene>
    <name evidence="1" type="ORF">ACFL27_09205</name>
</gene>
<accession>A0ABV6YVX5</accession>
<name>A0ABV6YVX5_UNCC1</name>
<comment type="caution">
    <text evidence="1">The sequence shown here is derived from an EMBL/GenBank/DDBJ whole genome shotgun (WGS) entry which is preliminary data.</text>
</comment>
<organism evidence="1 2">
    <name type="scientific">candidate division CSSED10-310 bacterium</name>
    <dbReference type="NCBI Taxonomy" id="2855610"/>
    <lineage>
        <taxon>Bacteria</taxon>
        <taxon>Bacteria division CSSED10-310</taxon>
    </lineage>
</organism>
<evidence type="ECO:0000313" key="2">
    <source>
        <dbReference type="Proteomes" id="UP001594351"/>
    </source>
</evidence>
<sequence length="53" mass="6131">MVQNFEVAQFKKHATLFRGKVTLKFNSQMQALFDKRLGLVGALLLLCMDRRAF</sequence>
<keyword evidence="2" id="KW-1185">Reference proteome</keyword>
<reference evidence="1 2" key="1">
    <citation type="submission" date="2024-09" db="EMBL/GenBank/DDBJ databases">
        <title>Laminarin stimulates single cell rates of sulfate reduction while oxygen inhibits transcriptomic activity in coastal marine sediment.</title>
        <authorList>
            <person name="Lindsay M."/>
            <person name="Orcutt B."/>
            <person name="Emerson D."/>
            <person name="Stepanauskas R."/>
            <person name="D'Angelo T."/>
        </authorList>
    </citation>
    <scope>NUCLEOTIDE SEQUENCE [LARGE SCALE GENOMIC DNA]</scope>
    <source>
        <strain evidence="1">SAG AM-311-K15</strain>
    </source>
</reference>
<protein>
    <submittedName>
        <fullName evidence="1">Uncharacterized protein</fullName>
    </submittedName>
</protein>
<proteinExistence type="predicted"/>
<dbReference type="Proteomes" id="UP001594351">
    <property type="component" value="Unassembled WGS sequence"/>
</dbReference>
<dbReference type="EMBL" id="JBHPBY010000093">
    <property type="protein sequence ID" value="MFC1850354.1"/>
    <property type="molecule type" value="Genomic_DNA"/>
</dbReference>
<evidence type="ECO:0000313" key="1">
    <source>
        <dbReference type="EMBL" id="MFC1850354.1"/>
    </source>
</evidence>